<accession>A0A9P7VND8</accession>
<dbReference type="RefSeq" id="XP_043037322.1">
    <property type="nucleotide sequence ID" value="XM_043177497.1"/>
</dbReference>
<evidence type="ECO:0000313" key="2">
    <source>
        <dbReference type="Proteomes" id="UP000812287"/>
    </source>
</evidence>
<name>A0A9P7VND8_9AGAR</name>
<dbReference type="GeneID" id="66099784"/>
<dbReference type="EMBL" id="MU250543">
    <property type="protein sequence ID" value="KAG7443822.1"/>
    <property type="molecule type" value="Genomic_DNA"/>
</dbReference>
<dbReference type="AlphaFoldDB" id="A0A9P7VND8"/>
<reference evidence="1" key="1">
    <citation type="submission" date="2020-11" db="EMBL/GenBank/DDBJ databases">
        <title>Adaptations for nitrogen fixation in a non-lichenized fungal sporocarp promotes dispersal by wood-feeding termites.</title>
        <authorList>
            <consortium name="DOE Joint Genome Institute"/>
            <person name="Koch R.A."/>
            <person name="Yoon G."/>
            <person name="Arayal U."/>
            <person name="Lail K."/>
            <person name="Amirebrahimi M."/>
            <person name="Labutti K."/>
            <person name="Lipzen A."/>
            <person name="Riley R."/>
            <person name="Barry K."/>
            <person name="Henrissat B."/>
            <person name="Grigoriev I.V."/>
            <person name="Herr J.R."/>
            <person name="Aime M.C."/>
        </authorList>
    </citation>
    <scope>NUCLEOTIDE SEQUENCE</scope>
    <source>
        <strain evidence="1">MCA 3950</strain>
    </source>
</reference>
<evidence type="ECO:0000313" key="1">
    <source>
        <dbReference type="EMBL" id="KAG7443822.1"/>
    </source>
</evidence>
<sequence>MVSHVEDIPASESVENMNVGVQAKVSTGSFVLRNIVVEILFRVAVEFKRVHATIFVDRERVVGPQTKLHQASLGKVFFIFQKFWRAFLKRSAGVGLLEASATREGTVAFLSSRYRLYVRVARSYGENLVLHVAIESDIRYYRDLGRTVRKHGSYFAKADRDSLVGQNLFMVHN</sequence>
<proteinExistence type="predicted"/>
<organism evidence="1 2">
    <name type="scientific">Guyanagaster necrorhizus</name>
    <dbReference type="NCBI Taxonomy" id="856835"/>
    <lineage>
        <taxon>Eukaryota</taxon>
        <taxon>Fungi</taxon>
        <taxon>Dikarya</taxon>
        <taxon>Basidiomycota</taxon>
        <taxon>Agaricomycotina</taxon>
        <taxon>Agaricomycetes</taxon>
        <taxon>Agaricomycetidae</taxon>
        <taxon>Agaricales</taxon>
        <taxon>Marasmiineae</taxon>
        <taxon>Physalacriaceae</taxon>
        <taxon>Guyanagaster</taxon>
    </lineage>
</organism>
<gene>
    <name evidence="1" type="ORF">BT62DRAFT_1008898</name>
</gene>
<keyword evidence="2" id="KW-1185">Reference proteome</keyword>
<dbReference type="Proteomes" id="UP000812287">
    <property type="component" value="Unassembled WGS sequence"/>
</dbReference>
<comment type="caution">
    <text evidence="1">The sequence shown here is derived from an EMBL/GenBank/DDBJ whole genome shotgun (WGS) entry which is preliminary data.</text>
</comment>
<protein>
    <submittedName>
        <fullName evidence="1">Uncharacterized protein</fullName>
    </submittedName>
</protein>